<dbReference type="STRING" id="3659.A0A0A0KTW5"/>
<dbReference type="Gene3D" id="3.40.50.1820">
    <property type="entry name" value="alpha/beta hydrolase"/>
    <property type="match status" value="1"/>
</dbReference>
<reference evidence="1 2" key="3">
    <citation type="journal article" date="2010" name="BMC Genomics">
        <title>Transcriptome sequencing and comparative analysis of cucumber flowers with different sex types.</title>
        <authorList>
            <person name="Guo S."/>
            <person name="Zheng Y."/>
            <person name="Joung J.G."/>
            <person name="Liu S."/>
            <person name="Zhang Z."/>
            <person name="Crasta O.R."/>
            <person name="Sobral B.W."/>
            <person name="Xu Y."/>
            <person name="Huang S."/>
            <person name="Fei Z."/>
        </authorList>
    </citation>
    <scope>NUCLEOTIDE SEQUENCE [LARGE SCALE GENOMIC DNA]</scope>
    <source>
        <strain evidence="2">cv. 9930</strain>
    </source>
</reference>
<organism evidence="1 2">
    <name type="scientific">Cucumis sativus</name>
    <name type="common">Cucumber</name>
    <dbReference type="NCBI Taxonomy" id="3659"/>
    <lineage>
        <taxon>Eukaryota</taxon>
        <taxon>Viridiplantae</taxon>
        <taxon>Streptophyta</taxon>
        <taxon>Embryophyta</taxon>
        <taxon>Tracheophyta</taxon>
        <taxon>Spermatophyta</taxon>
        <taxon>Magnoliopsida</taxon>
        <taxon>eudicotyledons</taxon>
        <taxon>Gunneridae</taxon>
        <taxon>Pentapetalae</taxon>
        <taxon>rosids</taxon>
        <taxon>fabids</taxon>
        <taxon>Cucurbitales</taxon>
        <taxon>Cucurbitaceae</taxon>
        <taxon>Benincaseae</taxon>
        <taxon>Cucumis</taxon>
    </lineage>
</organism>
<protein>
    <submittedName>
        <fullName evidence="1">Uncharacterized protein</fullName>
    </submittedName>
</protein>
<evidence type="ECO:0000313" key="1">
    <source>
        <dbReference type="EMBL" id="KGN51166.1"/>
    </source>
</evidence>
<dbReference type="KEGG" id="csv:101206529"/>
<dbReference type="UniPathway" id="UPA00674"/>
<reference evidence="1 2" key="4">
    <citation type="journal article" date="2011" name="BMC Genomics">
        <title>RNA-Seq improves annotation of protein-coding genes in the cucumber genome.</title>
        <authorList>
            <person name="Li Z."/>
            <person name="Zhang Z."/>
            <person name="Yan P."/>
            <person name="Huang S."/>
            <person name="Fei Z."/>
            <person name="Lin K."/>
        </authorList>
    </citation>
    <scope>NUCLEOTIDE SEQUENCE [LARGE SCALE GENOMIC DNA]</scope>
    <source>
        <strain evidence="2">cv. 9930</strain>
    </source>
</reference>
<gene>
    <name evidence="1" type="ORF">Csa_5G470560</name>
</gene>
<dbReference type="ESTHER" id="cucsa-a0a0a0ktw5">
    <property type="family name" value="Chlorophyllase_Plant"/>
</dbReference>
<dbReference type="SUPFAM" id="SSF53474">
    <property type="entry name" value="alpha/beta-Hydrolases"/>
    <property type="match status" value="1"/>
</dbReference>
<dbReference type="Pfam" id="PF07224">
    <property type="entry name" value="Chlorophyllase"/>
    <property type="match status" value="1"/>
</dbReference>
<dbReference type="InterPro" id="IPR017395">
    <property type="entry name" value="Chlorophyllase-like"/>
</dbReference>
<reference evidence="1 2" key="1">
    <citation type="journal article" date="2009" name="Nat. Genet.">
        <title>The genome of the cucumber, Cucumis sativus L.</title>
        <authorList>
            <person name="Huang S."/>
            <person name="Li R."/>
            <person name="Zhang Z."/>
            <person name="Li L."/>
            <person name="Gu X."/>
            <person name="Fan W."/>
            <person name="Lucas W.J."/>
            <person name="Wang X."/>
            <person name="Xie B."/>
            <person name="Ni P."/>
            <person name="Ren Y."/>
            <person name="Zhu H."/>
            <person name="Li J."/>
            <person name="Lin K."/>
            <person name="Jin W."/>
            <person name="Fei Z."/>
            <person name="Li G."/>
            <person name="Staub J."/>
            <person name="Kilian A."/>
            <person name="van der Vossen E.A."/>
            <person name="Wu Y."/>
            <person name="Guo J."/>
            <person name="He J."/>
            <person name="Jia Z."/>
            <person name="Ren Y."/>
            <person name="Tian G."/>
            <person name="Lu Y."/>
            <person name="Ruan J."/>
            <person name="Qian W."/>
            <person name="Wang M."/>
            <person name="Huang Q."/>
            <person name="Li B."/>
            <person name="Xuan Z."/>
            <person name="Cao J."/>
            <person name="Asan"/>
            <person name="Wu Z."/>
            <person name="Zhang J."/>
            <person name="Cai Q."/>
            <person name="Bai Y."/>
            <person name="Zhao B."/>
            <person name="Han Y."/>
            <person name="Li Y."/>
            <person name="Li X."/>
            <person name="Wang S."/>
            <person name="Shi Q."/>
            <person name="Liu S."/>
            <person name="Cho W.K."/>
            <person name="Kim J.Y."/>
            <person name="Xu Y."/>
            <person name="Heller-Uszynska K."/>
            <person name="Miao H."/>
            <person name="Cheng Z."/>
            <person name="Zhang S."/>
            <person name="Wu J."/>
            <person name="Yang Y."/>
            <person name="Kang H."/>
            <person name="Li M."/>
            <person name="Liang H."/>
            <person name="Ren X."/>
            <person name="Shi Z."/>
            <person name="Wen M."/>
            <person name="Jian M."/>
            <person name="Yang H."/>
            <person name="Zhang G."/>
            <person name="Yang Z."/>
            <person name="Chen R."/>
            <person name="Liu S."/>
            <person name="Li J."/>
            <person name="Ma L."/>
            <person name="Liu H."/>
            <person name="Zhou Y."/>
            <person name="Zhao J."/>
            <person name="Fang X."/>
            <person name="Li G."/>
            <person name="Fang L."/>
            <person name="Li Y."/>
            <person name="Liu D."/>
            <person name="Zheng H."/>
            <person name="Zhang Y."/>
            <person name="Qin N."/>
            <person name="Li Z."/>
            <person name="Yang G."/>
            <person name="Yang S."/>
            <person name="Bolund L."/>
            <person name="Kristiansen K."/>
            <person name="Zheng H."/>
            <person name="Li S."/>
            <person name="Zhang X."/>
            <person name="Yang H."/>
            <person name="Wang J."/>
            <person name="Sun R."/>
            <person name="Zhang B."/>
            <person name="Jiang S."/>
            <person name="Wang J."/>
            <person name="Du Y."/>
            <person name="Li S."/>
        </authorList>
    </citation>
    <scope>NUCLEOTIDE SEQUENCE [LARGE SCALE GENOMIC DNA]</scope>
    <source>
        <strain evidence="2">cv. 9930</strain>
    </source>
</reference>
<dbReference type="InterPro" id="IPR029058">
    <property type="entry name" value="AB_hydrolase_fold"/>
</dbReference>
<dbReference type="GO" id="GO:0015996">
    <property type="term" value="P:chlorophyll catabolic process"/>
    <property type="evidence" value="ECO:0000318"/>
    <property type="project" value="GO_Central"/>
</dbReference>
<dbReference type="PANTHER" id="PTHR33428:SF10">
    <property type="entry name" value="CHLOROPHYLLASE-1"/>
    <property type="match status" value="1"/>
</dbReference>
<dbReference type="Gramene" id="KGN51166">
    <property type="protein sequence ID" value="KGN51166"/>
    <property type="gene ID" value="Csa_5G470560"/>
</dbReference>
<keyword evidence="2" id="KW-1185">Reference proteome</keyword>
<proteinExistence type="predicted"/>
<sequence>MAAVVVDVKGKSKSAAVSSVVDLDPHPYDGVFEKGKFEVGVITKTTDIFSTSKPLLVFTPKTPGLYPAILFFHGFSCYGSFYTDFLTLIASHGYVIAAPQLYVMPTTSEMDEIKSAVDVIKWLSSGLDPLLPTNVKGDLSKLSLLGHSRGGKTAFSLALGWGSPSLPFSAIIGIDPVAGSKFFRPEPQILDPPSQPFKISLPITVVGTGLGPQKATPVTCACAPDGLNHIAFFKKCKPTCAHFVAVNYGHMDILDDNPPGMTGYFTNIACKNGKGPRDLMRKCCSGLVVASLKAYLDNDVSILNAIYDDPSIAPTELNPVEVIYKTPSA</sequence>
<dbReference type="AlphaFoldDB" id="A0A0A0KTW5"/>
<reference evidence="1 2" key="2">
    <citation type="journal article" date="2009" name="PLoS ONE">
        <title>An integrated genetic and cytogenetic map of the cucumber genome.</title>
        <authorList>
            <person name="Ren Y."/>
            <person name="Zhang Z."/>
            <person name="Liu J."/>
            <person name="Staub J.E."/>
            <person name="Han Y."/>
            <person name="Cheng Z."/>
            <person name="Li X."/>
            <person name="Lu J."/>
            <person name="Miao H."/>
            <person name="Kang H."/>
            <person name="Xie B."/>
            <person name="Gu X."/>
            <person name="Wang X."/>
            <person name="Du Y."/>
            <person name="Jin W."/>
            <person name="Huang S."/>
        </authorList>
    </citation>
    <scope>NUCLEOTIDE SEQUENCE [LARGE SCALE GENOMIC DNA]</scope>
    <source>
        <strain evidence="2">cv. 9930</strain>
    </source>
</reference>
<evidence type="ECO:0000313" key="2">
    <source>
        <dbReference type="Proteomes" id="UP000029981"/>
    </source>
</evidence>
<dbReference type="GO" id="GO:0047746">
    <property type="term" value="F:chlorophyllase activity"/>
    <property type="evidence" value="ECO:0000318"/>
    <property type="project" value="GO_Central"/>
</dbReference>
<dbReference type="Proteomes" id="UP000029981">
    <property type="component" value="Chromosome 5"/>
</dbReference>
<name>A0A0A0KTW5_CUCSA</name>
<dbReference type="PANTHER" id="PTHR33428">
    <property type="entry name" value="CHLOROPHYLLASE-2, CHLOROPLASTIC"/>
    <property type="match status" value="1"/>
</dbReference>
<dbReference type="EMBL" id="CM002926">
    <property type="protein sequence ID" value="KGN51166.1"/>
    <property type="molecule type" value="Genomic_DNA"/>
</dbReference>
<dbReference type="OMA" id="VINWASE"/>
<dbReference type="eggNOG" id="ENOG502QT6A">
    <property type="taxonomic scope" value="Eukaryota"/>
</dbReference>
<accession>A0A0A0KTW5</accession>
<dbReference type="OrthoDB" id="2093222at2759"/>